<reference evidence="1" key="1">
    <citation type="submission" date="2021-04" db="EMBL/GenBank/DDBJ databases">
        <authorList>
            <person name="Ulbrich M."/>
            <person name="Aldana K.S."/>
            <person name="Brown J.W."/>
            <person name="Campbell D.M."/>
            <person name="Chai A.E."/>
            <person name="Dalson K.A."/>
            <person name="Dembinski E."/>
            <person name="Gomez D.E."/>
            <person name="Gupta K."/>
            <person name="Guyot M."/>
            <person name="Hocutt K.M."/>
            <person name="Holsinger J.M."/>
            <person name="Ibarra L.A."/>
            <person name="Jeon T.-Y."/>
            <person name="Mackenzie M."/>
            <person name="Marquez I.-P.P."/>
            <person name="Mathenge R.W."/>
            <person name="Mo B.F."/>
            <person name="Nelson S."/>
            <person name="Zepeda J."/>
            <person name="Zhang L.J."/>
            <person name="Ngo R."/>
            <person name="Tse V.Y."/>
            <person name="Garlena R.A."/>
            <person name="Russell D.A."/>
            <person name="Pope W.H."/>
            <person name="Jacobs-Sera D."/>
            <person name="Hatfull G.F."/>
            <person name="Reddi K."/>
            <person name="Moberg-Parker J."/>
            <person name="Freise A.C."/>
        </authorList>
    </citation>
    <scope>NUCLEOTIDE SEQUENCE</scope>
</reference>
<sequence>MTAFDIYTVAYIAYLAARNLRDEALAAFNAASEAHPSTLDIAEAIERMARGEELPPRHPAIVAADEALGKAEELFNEAALELGKARRAYELQRG</sequence>
<organism evidence="1 2">
    <name type="scientific">Microbacterium phage Honk</name>
    <dbReference type="NCBI Taxonomy" id="2836095"/>
    <lineage>
        <taxon>Viruses</taxon>
        <taxon>Duplodnaviria</taxon>
        <taxon>Heunggongvirae</taxon>
        <taxon>Uroviricota</taxon>
        <taxon>Caudoviricetes</taxon>
        <taxon>Casidaviridae</taxon>
        <taxon>Honkvirus</taxon>
        <taxon>Honkvirus honk</taxon>
    </lineage>
</organism>
<dbReference type="EMBL" id="MW862981">
    <property type="protein sequence ID" value="QWY81902.1"/>
    <property type="molecule type" value="Genomic_DNA"/>
</dbReference>
<proteinExistence type="predicted"/>
<evidence type="ECO:0000313" key="1">
    <source>
        <dbReference type="EMBL" id="QWY81902.1"/>
    </source>
</evidence>
<accession>A0A8F3E6Z1</accession>
<name>A0A8F3E6Z1_9CAUD</name>
<gene>
    <name evidence="1" type="primary">79</name>
    <name evidence="1" type="ORF">SEA_HONK_79</name>
</gene>
<protein>
    <submittedName>
        <fullName evidence="1">Uncharacterized protein</fullName>
    </submittedName>
</protein>
<dbReference type="Proteomes" id="UP000693682">
    <property type="component" value="Segment"/>
</dbReference>
<evidence type="ECO:0000313" key="2">
    <source>
        <dbReference type="Proteomes" id="UP000693682"/>
    </source>
</evidence>
<keyword evidence="2" id="KW-1185">Reference proteome</keyword>